<evidence type="ECO:0000256" key="1">
    <source>
        <dbReference type="ARBA" id="ARBA00022741"/>
    </source>
</evidence>
<gene>
    <name evidence="2" type="ORF">S01H1_09879</name>
</gene>
<dbReference type="GO" id="GO:0003924">
    <property type="term" value="F:GTPase activity"/>
    <property type="evidence" value="ECO:0007669"/>
    <property type="project" value="InterPro"/>
</dbReference>
<protein>
    <recommendedName>
        <fullName evidence="3">GTP-binding protein</fullName>
    </recommendedName>
</protein>
<feature type="non-terminal residue" evidence="2">
    <location>
        <position position="1"/>
    </location>
</feature>
<evidence type="ECO:0008006" key="3">
    <source>
        <dbReference type="Google" id="ProtNLM"/>
    </source>
</evidence>
<sequence>GKTSLITRFVENAFKDDYISTIGVQISKKTLSLTENNKMNFIIWDIGGQSFQMAPYRTKFYNGANAAFIVIDRSRPGNLESVEKWYNDIKTSIPKNIPIIVVGNKSDLVDQVVISKDEIKEIAKRLGFHYILTSAKTGENVNDAFLYIAYRVIEKL</sequence>
<name>X0SW75_9ZZZZ</name>
<dbReference type="PROSITE" id="PS51419">
    <property type="entry name" value="RAB"/>
    <property type="match status" value="1"/>
</dbReference>
<dbReference type="SUPFAM" id="SSF52540">
    <property type="entry name" value="P-loop containing nucleoside triphosphate hydrolases"/>
    <property type="match status" value="1"/>
</dbReference>
<dbReference type="CDD" id="cd00154">
    <property type="entry name" value="Rab"/>
    <property type="match status" value="1"/>
</dbReference>
<organism evidence="2">
    <name type="scientific">marine sediment metagenome</name>
    <dbReference type="NCBI Taxonomy" id="412755"/>
    <lineage>
        <taxon>unclassified sequences</taxon>
        <taxon>metagenomes</taxon>
        <taxon>ecological metagenomes</taxon>
    </lineage>
</organism>
<dbReference type="SMART" id="SM00175">
    <property type="entry name" value="RAB"/>
    <property type="match status" value="1"/>
</dbReference>
<reference evidence="2" key="1">
    <citation type="journal article" date="2014" name="Front. Microbiol.">
        <title>High frequency of phylogenetically diverse reductive dehalogenase-homologous genes in deep subseafloor sedimentary metagenomes.</title>
        <authorList>
            <person name="Kawai M."/>
            <person name="Futagami T."/>
            <person name="Toyoda A."/>
            <person name="Takaki Y."/>
            <person name="Nishi S."/>
            <person name="Hori S."/>
            <person name="Arai W."/>
            <person name="Tsubouchi T."/>
            <person name="Morono Y."/>
            <person name="Uchiyama I."/>
            <person name="Ito T."/>
            <person name="Fujiyama A."/>
            <person name="Inagaki F."/>
            <person name="Takami H."/>
        </authorList>
    </citation>
    <scope>NUCLEOTIDE SEQUENCE</scope>
    <source>
        <strain evidence="2">Expedition CK06-06</strain>
    </source>
</reference>
<dbReference type="Gene3D" id="3.40.50.300">
    <property type="entry name" value="P-loop containing nucleotide triphosphate hydrolases"/>
    <property type="match status" value="1"/>
</dbReference>
<dbReference type="PROSITE" id="PS51421">
    <property type="entry name" value="RAS"/>
    <property type="match status" value="1"/>
</dbReference>
<dbReference type="PANTHER" id="PTHR47978">
    <property type="match status" value="1"/>
</dbReference>
<dbReference type="AlphaFoldDB" id="X0SW75"/>
<dbReference type="InterPro" id="IPR027417">
    <property type="entry name" value="P-loop_NTPase"/>
</dbReference>
<accession>X0SW75</accession>
<dbReference type="Pfam" id="PF00071">
    <property type="entry name" value="Ras"/>
    <property type="match status" value="1"/>
</dbReference>
<dbReference type="InterPro" id="IPR001806">
    <property type="entry name" value="Small_GTPase"/>
</dbReference>
<dbReference type="SMART" id="SM00173">
    <property type="entry name" value="RAS"/>
    <property type="match status" value="1"/>
</dbReference>
<dbReference type="GO" id="GO:0005525">
    <property type="term" value="F:GTP binding"/>
    <property type="evidence" value="ECO:0007669"/>
    <property type="project" value="InterPro"/>
</dbReference>
<proteinExistence type="predicted"/>
<dbReference type="PRINTS" id="PR00449">
    <property type="entry name" value="RASTRNSFRMNG"/>
</dbReference>
<dbReference type="InterPro" id="IPR005225">
    <property type="entry name" value="Small_GTP-bd"/>
</dbReference>
<dbReference type="NCBIfam" id="TIGR00231">
    <property type="entry name" value="small_GTP"/>
    <property type="match status" value="1"/>
</dbReference>
<keyword evidence="1" id="KW-0547">Nucleotide-binding</keyword>
<evidence type="ECO:0000313" key="2">
    <source>
        <dbReference type="EMBL" id="GAF68035.1"/>
    </source>
</evidence>
<dbReference type="SMART" id="SM00174">
    <property type="entry name" value="RHO"/>
    <property type="match status" value="1"/>
</dbReference>
<dbReference type="EMBL" id="BARS01005048">
    <property type="protein sequence ID" value="GAF68035.1"/>
    <property type="molecule type" value="Genomic_DNA"/>
</dbReference>
<dbReference type="FunFam" id="3.40.50.300:FF:001447">
    <property type="entry name" value="Ras-related protein Rab-1B"/>
    <property type="match status" value="1"/>
</dbReference>
<comment type="caution">
    <text evidence="2">The sequence shown here is derived from an EMBL/GenBank/DDBJ whole genome shotgun (WGS) entry which is preliminary data.</text>
</comment>